<organism evidence="3 4">
    <name type="scientific">Babesia ovata</name>
    <dbReference type="NCBI Taxonomy" id="189622"/>
    <lineage>
        <taxon>Eukaryota</taxon>
        <taxon>Sar</taxon>
        <taxon>Alveolata</taxon>
        <taxon>Apicomplexa</taxon>
        <taxon>Aconoidasida</taxon>
        <taxon>Piroplasmida</taxon>
        <taxon>Babesiidae</taxon>
        <taxon>Babesia</taxon>
    </lineage>
</organism>
<proteinExistence type="predicted"/>
<evidence type="ECO:0008006" key="5">
    <source>
        <dbReference type="Google" id="ProtNLM"/>
    </source>
</evidence>
<feature type="coiled-coil region" evidence="1">
    <location>
        <begin position="114"/>
        <end position="141"/>
    </location>
</feature>
<dbReference type="OrthoDB" id="366927at2759"/>
<evidence type="ECO:0000256" key="1">
    <source>
        <dbReference type="SAM" id="Coils"/>
    </source>
</evidence>
<evidence type="ECO:0000313" key="3">
    <source>
        <dbReference type="EMBL" id="GBE63473.1"/>
    </source>
</evidence>
<keyword evidence="2" id="KW-0812">Transmembrane</keyword>
<sequence length="1584" mass="177585">MDPENPLHFDSAVFTADNLVKQCAAKSDHFDRELNKATKDVNDLNLDCKTNVTHAQNNVKHETKRLEEASAKEREDLKATEEKIKSTLDGARDCVNKKIRKDVEELVKTFRVKVQSILNQLRKIESNLRQYISRLEKWISRAEQSVTDALERINNILKGVDEKDSVTQPYKIKHAVEQIKTAVTMLHGAGGDAGKEVREEVVNAQEQLKQLEEAVRYDLNHVKTQLLTKLAEYVQGYVTEVQKQVGLIKDGDSSKSDGLQGIKEKIVKNYAEGFQSEGAFEVTVKGWILKSLEMEMVNKCLEGYIKDSQNKDHLKLEYKTGGSSVDYKALNNKIRDLIMAKIKEKVSNFWEEPRNTIGVGSKDSIQGYTDYVKEVCQSFAKNLGEKLKEDNISHTNHVVGSIVETIKQVKEQSTAIFNSEPTNDYNLSFAIRYAMAALQSTAQEAAKTLEQFAITKGNATANLATNLDKALKVATDMDGAFDTALVKYGDSGYDKGIAFDPYGTAHKQTVQLTHNIHRTISDILKNEVGEDGTDKDVGKVKLDNFTLSFTNARHGGEDRTKKTALTNAIRKIQSEVENALTSITQFHGFASEDIQKVTDSLTELYRALKHEGEQAKLNLNDLKAKQINGQLDHLKTKLSDLQNFNLVGAIQDAEKFMKSLDSSLEPTIQLLGNHVRDEVASAEKTLITHARKQYVDAVKFLLEKFADRVTGELQSLPEQITKDLTIGHKGFMAKLHDHIMVRVERIKSINPDEFTIQDSPLSQASKTLKGALNLFIIKLQNQPAFKADFSQIRPSYNSLTNLLANLEKSKHFDDDFRQYLELLHNAVTAFKPSTYGEARSPSLLNALKKGFSSLASELQRAYVSTYSQQQIKWDDISQAEKEKYAKIALTLTPIVYQEFTELKDGLEKESWKTHKIYNSSNSNNSLHKLFFAYNGYDVGRPAESPYGELNHKKDFNGSNILAHLNNERHKLYSKITTPITVMSDSQIQSDEPPLTIEKENGVVRQLFDHLNKYFGVCHLNYIDKPRSPCSIYDMSLWLSGLPHNPVYEKLKQQIKTMFEVPSETDPSQKIVAPVKAYPQQFTDGEIHSALEHVTSHAYSLLTGVVGHGDAETFYACEFPSNSLSLYYPASGAECLDMLLDILRRMFPVLTFLHTQCSLRDKHGGWRDCYYGKDIKSSKLSCNHHVTDKATCQPMCQANTKPNCQPTSPLMSYLNDSLHGHLPHDVTSVGCKSSCNTCPKSTPGMPCLPPLGFRAFSNSTHTGRDLCELLGELVGTRGLLTKLHSLLTCLLNRPPQWFPDIFSFYYQVVRPWNLMSSRVKPLNVIQQAIADKITSTVGCDSSDAVSLLDSCRKMYDSPSHFLHDVNSGCDIGYLVGCGQSDCGYIMRPLNASAYSMFAPKFASSYLSCLLYACSNIYNFLDQLKNSFCDISCYDHQCGPCLNSAGCAKGKHGTKPCGCSSIVQCRGVSSVFYRYGLAYADAAGRSQIKCQDFCAALDKILQSQTLKNFLSAIDEFMFTVRKNFIWTLLGLWAFSFLYLLHITVVRLDVLRIRSHLRSPSSHRIAAQSLLAAARVKALANVKYFSP</sequence>
<dbReference type="RefSeq" id="XP_028869716.1">
    <property type="nucleotide sequence ID" value="XM_029013883.1"/>
</dbReference>
<keyword evidence="2" id="KW-0472">Membrane</keyword>
<accession>A0A2H6KKF2</accession>
<gene>
    <name evidence="3" type="ORF">BOVATA_049660</name>
</gene>
<keyword evidence="1" id="KW-0175">Coiled coil</keyword>
<dbReference type="VEuPathDB" id="PiroplasmaDB:BOVATA_049660"/>
<reference evidence="3 4" key="1">
    <citation type="journal article" date="2017" name="BMC Genomics">
        <title>Whole-genome assembly of Babesia ovata and comparative genomics between closely related pathogens.</title>
        <authorList>
            <person name="Yamagishi J."/>
            <person name="Asada M."/>
            <person name="Hakimi H."/>
            <person name="Tanaka T.Q."/>
            <person name="Sugimoto C."/>
            <person name="Kawazu S."/>
        </authorList>
    </citation>
    <scope>NUCLEOTIDE SEQUENCE [LARGE SCALE GENOMIC DNA]</scope>
    <source>
        <strain evidence="3 4">Miyake</strain>
    </source>
</reference>
<name>A0A2H6KKF2_9APIC</name>
<feature type="coiled-coil region" evidence="1">
    <location>
        <begin position="52"/>
        <end position="83"/>
    </location>
</feature>
<dbReference type="Proteomes" id="UP000236319">
    <property type="component" value="Unassembled WGS sequence"/>
</dbReference>
<comment type="caution">
    <text evidence="3">The sequence shown here is derived from an EMBL/GenBank/DDBJ whole genome shotgun (WGS) entry which is preliminary data.</text>
</comment>
<keyword evidence="2" id="KW-1133">Transmembrane helix</keyword>
<feature type="transmembrane region" description="Helical" evidence="2">
    <location>
        <begin position="1522"/>
        <end position="1545"/>
    </location>
</feature>
<dbReference type="EMBL" id="BDSA01000055">
    <property type="protein sequence ID" value="GBE63473.1"/>
    <property type="molecule type" value="Genomic_DNA"/>
</dbReference>
<protein>
    <recommendedName>
        <fullName evidence="5">C3H1-type domain-containing protein</fullName>
    </recommendedName>
</protein>
<dbReference type="GeneID" id="39877243"/>
<keyword evidence="4" id="KW-1185">Reference proteome</keyword>
<evidence type="ECO:0000313" key="4">
    <source>
        <dbReference type="Proteomes" id="UP000236319"/>
    </source>
</evidence>
<evidence type="ECO:0000256" key="2">
    <source>
        <dbReference type="SAM" id="Phobius"/>
    </source>
</evidence>